<protein>
    <submittedName>
        <fullName evidence="2">Uncharacterized protein</fullName>
    </submittedName>
</protein>
<feature type="compositionally biased region" description="Basic and acidic residues" evidence="1">
    <location>
        <begin position="7"/>
        <end position="25"/>
    </location>
</feature>
<keyword evidence="3" id="KW-1185">Reference proteome</keyword>
<gene>
    <name evidence="2" type="ORF">SOIL9_43270</name>
</gene>
<evidence type="ECO:0000313" key="3">
    <source>
        <dbReference type="Proteomes" id="UP000464178"/>
    </source>
</evidence>
<evidence type="ECO:0000256" key="1">
    <source>
        <dbReference type="SAM" id="MobiDB-lite"/>
    </source>
</evidence>
<sequence length="35" mass="3754">MQAPIAADRDQLTRLADDGCPHGDDDLWLDLGGSD</sequence>
<dbReference type="KEGG" id="gms:SOIL9_43270"/>
<feature type="region of interest" description="Disordered" evidence="1">
    <location>
        <begin position="1"/>
        <end position="35"/>
    </location>
</feature>
<dbReference type="EMBL" id="LR593886">
    <property type="protein sequence ID" value="VTR93387.1"/>
    <property type="molecule type" value="Genomic_DNA"/>
</dbReference>
<evidence type="ECO:0000313" key="2">
    <source>
        <dbReference type="EMBL" id="VTR93387.1"/>
    </source>
</evidence>
<dbReference type="AlphaFoldDB" id="A0A6P2CXX3"/>
<proteinExistence type="predicted"/>
<organism evidence="2 3">
    <name type="scientific">Gemmata massiliana</name>
    <dbReference type="NCBI Taxonomy" id="1210884"/>
    <lineage>
        <taxon>Bacteria</taxon>
        <taxon>Pseudomonadati</taxon>
        <taxon>Planctomycetota</taxon>
        <taxon>Planctomycetia</taxon>
        <taxon>Gemmatales</taxon>
        <taxon>Gemmataceae</taxon>
        <taxon>Gemmata</taxon>
    </lineage>
</organism>
<accession>A0A6P2CXX3</accession>
<reference evidence="2 3" key="1">
    <citation type="submission" date="2019-05" db="EMBL/GenBank/DDBJ databases">
        <authorList>
            <consortium name="Science for Life Laboratories"/>
        </authorList>
    </citation>
    <scope>NUCLEOTIDE SEQUENCE [LARGE SCALE GENOMIC DNA]</scope>
    <source>
        <strain evidence="2">Soil9</strain>
    </source>
</reference>
<dbReference type="Proteomes" id="UP000464178">
    <property type="component" value="Chromosome"/>
</dbReference>
<name>A0A6P2CXX3_9BACT</name>